<dbReference type="AlphaFoldDB" id="H6L2P3"/>
<dbReference type="Proteomes" id="UP000007519">
    <property type="component" value="Chromosome"/>
</dbReference>
<organism evidence="2 3">
    <name type="scientific">Saprospira grandis (strain Lewin)</name>
    <dbReference type="NCBI Taxonomy" id="984262"/>
    <lineage>
        <taxon>Bacteria</taxon>
        <taxon>Pseudomonadati</taxon>
        <taxon>Bacteroidota</taxon>
        <taxon>Saprospiria</taxon>
        <taxon>Saprospirales</taxon>
        <taxon>Saprospiraceae</taxon>
        <taxon>Saprospira</taxon>
    </lineage>
</organism>
<keyword evidence="3" id="KW-1185">Reference proteome</keyword>
<dbReference type="KEGG" id="sgn:SGRA_2069"/>
<evidence type="ECO:0000313" key="3">
    <source>
        <dbReference type="Proteomes" id="UP000007519"/>
    </source>
</evidence>
<sequence>MILTQKKYKRRFFRHLFDLQLLNINIFIMIGGWGLLPAAGATFRSSQVCSALRRFQRLGLACGHCCTSLGR</sequence>
<accession>H6L2P3</accession>
<evidence type="ECO:0000256" key="1">
    <source>
        <dbReference type="SAM" id="Phobius"/>
    </source>
</evidence>
<proteinExistence type="predicted"/>
<dbReference type="HOGENOM" id="CLU_2737733_0_0_10"/>
<evidence type="ECO:0000313" key="2">
    <source>
        <dbReference type="EMBL" id="AFC24800.1"/>
    </source>
</evidence>
<keyword evidence="1" id="KW-0812">Transmembrane</keyword>
<name>H6L2P3_SAPGL</name>
<protein>
    <submittedName>
        <fullName evidence="2">Uncharacterized protein</fullName>
    </submittedName>
</protein>
<gene>
    <name evidence="2" type="ordered locus">SGRA_2069</name>
</gene>
<dbReference type="EMBL" id="CP002831">
    <property type="protein sequence ID" value="AFC24800.1"/>
    <property type="molecule type" value="Genomic_DNA"/>
</dbReference>
<feature type="transmembrane region" description="Helical" evidence="1">
    <location>
        <begin position="21"/>
        <end position="43"/>
    </location>
</feature>
<reference evidence="2 3" key="1">
    <citation type="journal article" date="2012" name="Stand. Genomic Sci.">
        <title>Complete genome sequencing and analysis of Saprospira grandis str. Lewin, a predatory marine bacterium.</title>
        <authorList>
            <person name="Saw J.H."/>
            <person name="Yuryev A."/>
            <person name="Kanbe M."/>
            <person name="Hou S."/>
            <person name="Young A.G."/>
            <person name="Aizawa S."/>
            <person name="Alam M."/>
        </authorList>
    </citation>
    <scope>NUCLEOTIDE SEQUENCE [LARGE SCALE GENOMIC DNA]</scope>
    <source>
        <strain evidence="2 3">Lewin</strain>
    </source>
</reference>
<keyword evidence="1" id="KW-1133">Transmembrane helix</keyword>
<keyword evidence="1" id="KW-0472">Membrane</keyword>